<dbReference type="RefSeq" id="WP_252850457.1">
    <property type="nucleotide sequence ID" value="NZ_JAMXLR010000003.1"/>
</dbReference>
<dbReference type="PROSITE" id="PS51257">
    <property type="entry name" value="PROKAR_LIPOPROTEIN"/>
    <property type="match status" value="1"/>
</dbReference>
<evidence type="ECO:0000313" key="2">
    <source>
        <dbReference type="EMBL" id="MCO6042356.1"/>
    </source>
</evidence>
<evidence type="ECO:0008006" key="4">
    <source>
        <dbReference type="Google" id="ProtNLM"/>
    </source>
</evidence>
<proteinExistence type="predicted"/>
<reference evidence="2" key="1">
    <citation type="submission" date="2022-06" db="EMBL/GenBank/DDBJ databases">
        <title>Aeoliella straminimaris, a novel planctomycete from sediments.</title>
        <authorList>
            <person name="Vitorino I.R."/>
            <person name="Lage O.M."/>
        </authorList>
    </citation>
    <scope>NUCLEOTIDE SEQUENCE</scope>
    <source>
        <strain evidence="2">ICT_H6.2</strain>
    </source>
</reference>
<evidence type="ECO:0000256" key="1">
    <source>
        <dbReference type="SAM" id="SignalP"/>
    </source>
</evidence>
<comment type="caution">
    <text evidence="2">The sequence shown here is derived from an EMBL/GenBank/DDBJ whole genome shotgun (WGS) entry which is preliminary data.</text>
</comment>
<feature type="signal peptide" evidence="1">
    <location>
        <begin position="1"/>
        <end position="26"/>
    </location>
</feature>
<sequence length="66" mass="7049">MKSVVNVFRHTFVACALGGLTFGSLAMTAGCDTKDEIIDVETPAGEVEVNEDKLTDDVEVDVSDNE</sequence>
<dbReference type="AlphaFoldDB" id="A0A9X2JE73"/>
<dbReference type="Proteomes" id="UP001155241">
    <property type="component" value="Unassembled WGS sequence"/>
</dbReference>
<keyword evidence="3" id="KW-1185">Reference proteome</keyword>
<dbReference type="EMBL" id="JAMXLR010000003">
    <property type="protein sequence ID" value="MCO6042356.1"/>
    <property type="molecule type" value="Genomic_DNA"/>
</dbReference>
<keyword evidence="1" id="KW-0732">Signal</keyword>
<feature type="chain" id="PRO_5040962937" description="Secreted protein" evidence="1">
    <location>
        <begin position="27"/>
        <end position="66"/>
    </location>
</feature>
<accession>A0A9X2JE73</accession>
<evidence type="ECO:0000313" key="3">
    <source>
        <dbReference type="Proteomes" id="UP001155241"/>
    </source>
</evidence>
<protein>
    <recommendedName>
        <fullName evidence="4">Secreted protein</fullName>
    </recommendedName>
</protein>
<organism evidence="2 3">
    <name type="scientific">Aeoliella straminimaris</name>
    <dbReference type="NCBI Taxonomy" id="2954799"/>
    <lineage>
        <taxon>Bacteria</taxon>
        <taxon>Pseudomonadati</taxon>
        <taxon>Planctomycetota</taxon>
        <taxon>Planctomycetia</taxon>
        <taxon>Pirellulales</taxon>
        <taxon>Lacipirellulaceae</taxon>
        <taxon>Aeoliella</taxon>
    </lineage>
</organism>
<gene>
    <name evidence="2" type="ORF">NG895_00410</name>
</gene>
<name>A0A9X2JE73_9BACT</name>